<sequence>DESLSENTTNTGPNSDHSNKNSDTDHSNIGILIKHLILKYEEILVGFGNIFAGDIHQENGKHMEIALITKPTKVINTTTQSTITEMFHHAAEQNLHQKEFIDRALVLNYYWDAPLDHSLIAMLLDSRCKFMTKLDNWERDKAISLLREEYNSICIKNENITNLPNNEPNENQMQLFSIMFGPDITPVKNEIDEYFKINQVPATTNPLNW</sequence>
<feature type="region of interest" description="Disordered" evidence="1">
    <location>
        <begin position="1"/>
        <end position="24"/>
    </location>
</feature>
<evidence type="ECO:0000313" key="3">
    <source>
        <dbReference type="Proteomes" id="UP000789901"/>
    </source>
</evidence>
<evidence type="ECO:0000313" key="2">
    <source>
        <dbReference type="EMBL" id="CAG8832712.1"/>
    </source>
</evidence>
<proteinExistence type="predicted"/>
<protein>
    <submittedName>
        <fullName evidence="2">4137_t:CDS:1</fullName>
    </submittedName>
</protein>
<feature type="compositionally biased region" description="Polar residues" evidence="1">
    <location>
        <begin position="1"/>
        <end position="16"/>
    </location>
</feature>
<keyword evidence="3" id="KW-1185">Reference proteome</keyword>
<accession>A0ABN7WIA9</accession>
<organism evidence="2 3">
    <name type="scientific">Gigaspora margarita</name>
    <dbReference type="NCBI Taxonomy" id="4874"/>
    <lineage>
        <taxon>Eukaryota</taxon>
        <taxon>Fungi</taxon>
        <taxon>Fungi incertae sedis</taxon>
        <taxon>Mucoromycota</taxon>
        <taxon>Glomeromycotina</taxon>
        <taxon>Glomeromycetes</taxon>
        <taxon>Diversisporales</taxon>
        <taxon>Gigasporaceae</taxon>
        <taxon>Gigaspora</taxon>
    </lineage>
</organism>
<gene>
    <name evidence="2" type="ORF">GMARGA_LOCUS31191</name>
</gene>
<dbReference type="EMBL" id="CAJVQB010045903">
    <property type="protein sequence ID" value="CAG8832712.1"/>
    <property type="molecule type" value="Genomic_DNA"/>
</dbReference>
<evidence type="ECO:0000256" key="1">
    <source>
        <dbReference type="SAM" id="MobiDB-lite"/>
    </source>
</evidence>
<reference evidence="2 3" key="1">
    <citation type="submission" date="2021-06" db="EMBL/GenBank/DDBJ databases">
        <authorList>
            <person name="Kallberg Y."/>
            <person name="Tangrot J."/>
            <person name="Rosling A."/>
        </authorList>
    </citation>
    <scope>NUCLEOTIDE SEQUENCE [LARGE SCALE GENOMIC DNA]</scope>
    <source>
        <strain evidence="2 3">120-4 pot B 10/14</strain>
    </source>
</reference>
<name>A0ABN7WIA9_GIGMA</name>
<feature type="non-terminal residue" evidence="2">
    <location>
        <position position="1"/>
    </location>
</feature>
<comment type="caution">
    <text evidence="2">The sequence shown here is derived from an EMBL/GenBank/DDBJ whole genome shotgun (WGS) entry which is preliminary data.</text>
</comment>
<dbReference type="Proteomes" id="UP000789901">
    <property type="component" value="Unassembled WGS sequence"/>
</dbReference>